<keyword evidence="2" id="KW-1185">Reference proteome</keyword>
<reference evidence="1 2" key="1">
    <citation type="submission" date="2021-12" db="EMBL/GenBank/DDBJ databases">
        <title>Genome sequencing of bacteria with rrn-lacking chromosome and rrn-plasmid.</title>
        <authorList>
            <person name="Anda M."/>
            <person name="Iwasaki W."/>
        </authorList>
    </citation>
    <scope>NUCLEOTIDE SEQUENCE [LARGE SCALE GENOMIC DNA]</scope>
    <source>
        <strain evidence="1 2">DSM 100852</strain>
    </source>
</reference>
<protein>
    <recommendedName>
        <fullName evidence="3">Phosphoribosylaminoimidazolesuccinocarboxamide synthase</fullName>
    </recommendedName>
</protein>
<sequence length="134" mass="15267">MKKDIEIKEMKGVRVAIVRSENEKGEQVWDAYLINLNSYKLENVIVASRGYDLIDGKEVNTSVLRHMFKEVDPDCAIKIEPVSPEVFGITNEYWVSFFGPDGLIDRKFLFPGGLVAEEHLSIIPELEKEGVYAF</sequence>
<gene>
    <name evidence="1" type="ORF">FUAX_28340</name>
</gene>
<organism evidence="1 2">
    <name type="scientific">Fulvitalea axinellae</name>
    <dbReference type="NCBI Taxonomy" id="1182444"/>
    <lineage>
        <taxon>Bacteria</taxon>
        <taxon>Pseudomonadati</taxon>
        <taxon>Bacteroidota</taxon>
        <taxon>Cytophagia</taxon>
        <taxon>Cytophagales</taxon>
        <taxon>Persicobacteraceae</taxon>
        <taxon>Fulvitalea</taxon>
    </lineage>
</organism>
<dbReference type="KEGG" id="fax:FUAX_28340"/>
<evidence type="ECO:0000313" key="1">
    <source>
        <dbReference type="EMBL" id="BDD10402.1"/>
    </source>
</evidence>
<dbReference type="EMBL" id="AP025314">
    <property type="protein sequence ID" value="BDD10402.1"/>
    <property type="molecule type" value="Genomic_DNA"/>
</dbReference>
<evidence type="ECO:0000313" key="2">
    <source>
        <dbReference type="Proteomes" id="UP001348817"/>
    </source>
</evidence>
<dbReference type="RefSeq" id="WP_338391961.1">
    <property type="nucleotide sequence ID" value="NZ_AP025314.1"/>
</dbReference>
<dbReference type="AlphaFoldDB" id="A0AAU9CY49"/>
<evidence type="ECO:0008006" key="3">
    <source>
        <dbReference type="Google" id="ProtNLM"/>
    </source>
</evidence>
<accession>A0AAU9CY49</accession>
<name>A0AAU9CY49_9BACT</name>
<dbReference type="Proteomes" id="UP001348817">
    <property type="component" value="Chromosome"/>
</dbReference>
<proteinExistence type="predicted"/>